<evidence type="ECO:0000313" key="1">
    <source>
        <dbReference type="EMBL" id="CAH0367843.1"/>
    </source>
</evidence>
<gene>
    <name evidence="1" type="ORF">PECAL_2P08820</name>
</gene>
<comment type="caution">
    <text evidence="1">The sequence shown here is derived from an EMBL/GenBank/DDBJ whole genome shotgun (WGS) entry which is preliminary data.</text>
</comment>
<evidence type="ECO:0008006" key="3">
    <source>
        <dbReference type="Google" id="ProtNLM"/>
    </source>
</evidence>
<dbReference type="Pfam" id="PF13374">
    <property type="entry name" value="TPR_10"/>
    <property type="match status" value="1"/>
</dbReference>
<accession>A0A8J2S9X5</accession>
<dbReference type="InterPro" id="IPR011990">
    <property type="entry name" value="TPR-like_helical_dom_sf"/>
</dbReference>
<keyword evidence="2" id="KW-1185">Reference proteome</keyword>
<name>A0A8J2S9X5_9STRA</name>
<protein>
    <recommendedName>
        <fullName evidence="3">Kinesin light chain</fullName>
    </recommendedName>
</protein>
<sequence length="118" mass="13117">TIIAANNYANTLIHLERIEESKALLRRTVPVARRVLGEDDRITLTMSWIYGEALYEDSAATLDDLREAVTTFEDLERIARRVLGGAHPTTLGIEHNLRKSRAALAARKTPSPPPARSV</sequence>
<dbReference type="OrthoDB" id="59528at2759"/>
<organism evidence="1 2">
    <name type="scientific">Pelagomonas calceolata</name>
    <dbReference type="NCBI Taxonomy" id="35677"/>
    <lineage>
        <taxon>Eukaryota</taxon>
        <taxon>Sar</taxon>
        <taxon>Stramenopiles</taxon>
        <taxon>Ochrophyta</taxon>
        <taxon>Pelagophyceae</taxon>
        <taxon>Pelagomonadales</taxon>
        <taxon>Pelagomonadaceae</taxon>
        <taxon>Pelagomonas</taxon>
    </lineage>
</organism>
<evidence type="ECO:0000313" key="2">
    <source>
        <dbReference type="Proteomes" id="UP000789595"/>
    </source>
</evidence>
<feature type="non-terminal residue" evidence="1">
    <location>
        <position position="1"/>
    </location>
</feature>
<dbReference type="AlphaFoldDB" id="A0A8J2S9X5"/>
<dbReference type="Gene3D" id="1.25.40.10">
    <property type="entry name" value="Tetratricopeptide repeat domain"/>
    <property type="match status" value="1"/>
</dbReference>
<reference evidence="1" key="1">
    <citation type="submission" date="2021-11" db="EMBL/GenBank/DDBJ databases">
        <authorList>
            <consortium name="Genoscope - CEA"/>
            <person name="William W."/>
        </authorList>
    </citation>
    <scope>NUCLEOTIDE SEQUENCE</scope>
</reference>
<proteinExistence type="predicted"/>
<dbReference type="EMBL" id="CAKKNE010000002">
    <property type="protein sequence ID" value="CAH0367843.1"/>
    <property type="molecule type" value="Genomic_DNA"/>
</dbReference>
<dbReference type="Proteomes" id="UP000789595">
    <property type="component" value="Unassembled WGS sequence"/>
</dbReference>